<keyword evidence="1" id="KW-0812">Transmembrane</keyword>
<proteinExistence type="predicted"/>
<keyword evidence="2" id="KW-0732">Signal</keyword>
<dbReference type="InterPro" id="IPR009424">
    <property type="entry name" value="AGP16/20/22/41"/>
</dbReference>
<keyword evidence="1" id="KW-0472">Membrane</keyword>
<evidence type="ECO:0000313" key="4">
    <source>
        <dbReference type="Proteomes" id="UP000886520"/>
    </source>
</evidence>
<name>A0A9D4V7E7_ADICA</name>
<evidence type="ECO:0000256" key="2">
    <source>
        <dbReference type="SAM" id="SignalP"/>
    </source>
</evidence>
<accession>A0A9D4V7E7</accession>
<comment type="caution">
    <text evidence="3">The sequence shown here is derived from an EMBL/GenBank/DDBJ whole genome shotgun (WGS) entry which is preliminary data.</text>
</comment>
<keyword evidence="4" id="KW-1185">Reference proteome</keyword>
<evidence type="ECO:0000256" key="1">
    <source>
        <dbReference type="SAM" id="Phobius"/>
    </source>
</evidence>
<feature type="transmembrane region" description="Helical" evidence="1">
    <location>
        <begin position="47"/>
        <end position="66"/>
    </location>
</feature>
<evidence type="ECO:0000313" key="3">
    <source>
        <dbReference type="EMBL" id="KAI5081179.1"/>
    </source>
</evidence>
<keyword evidence="1" id="KW-1133">Transmembrane helix</keyword>
<dbReference type="OrthoDB" id="777504at2759"/>
<gene>
    <name evidence="3" type="ORF">GOP47_0004362</name>
</gene>
<reference evidence="3" key="1">
    <citation type="submission" date="2021-01" db="EMBL/GenBank/DDBJ databases">
        <title>Adiantum capillus-veneris genome.</title>
        <authorList>
            <person name="Fang Y."/>
            <person name="Liao Q."/>
        </authorList>
    </citation>
    <scope>NUCLEOTIDE SEQUENCE</scope>
    <source>
        <strain evidence="3">H3</strain>
        <tissue evidence="3">Leaf</tissue>
    </source>
</reference>
<protein>
    <submittedName>
        <fullName evidence="3">Uncharacterized protein</fullName>
    </submittedName>
</protein>
<dbReference type="Proteomes" id="UP000886520">
    <property type="component" value="Chromosome 4"/>
</dbReference>
<sequence length="77" mass="8161">MASLRSASVGLPVFFFALMLFHAFATSSVQAQVEGPAPPPSSDGTTLDLGIAYVLMFAALAVTYLVHPIDSLPFKLF</sequence>
<organism evidence="3 4">
    <name type="scientific">Adiantum capillus-veneris</name>
    <name type="common">Maidenhair fern</name>
    <dbReference type="NCBI Taxonomy" id="13818"/>
    <lineage>
        <taxon>Eukaryota</taxon>
        <taxon>Viridiplantae</taxon>
        <taxon>Streptophyta</taxon>
        <taxon>Embryophyta</taxon>
        <taxon>Tracheophyta</taxon>
        <taxon>Polypodiopsida</taxon>
        <taxon>Polypodiidae</taxon>
        <taxon>Polypodiales</taxon>
        <taxon>Pteridineae</taxon>
        <taxon>Pteridaceae</taxon>
        <taxon>Vittarioideae</taxon>
        <taxon>Adiantum</taxon>
    </lineage>
</organism>
<dbReference type="PANTHER" id="PTHR33374">
    <property type="entry name" value="ARABINOGALACTAN PROTEIN 20"/>
    <property type="match status" value="1"/>
</dbReference>
<feature type="signal peptide" evidence="2">
    <location>
        <begin position="1"/>
        <end position="31"/>
    </location>
</feature>
<feature type="chain" id="PRO_5038647430" evidence="2">
    <location>
        <begin position="32"/>
        <end position="77"/>
    </location>
</feature>
<dbReference type="AlphaFoldDB" id="A0A9D4V7E7"/>
<dbReference type="EMBL" id="JABFUD020000004">
    <property type="protein sequence ID" value="KAI5081179.1"/>
    <property type="molecule type" value="Genomic_DNA"/>
</dbReference>
<dbReference type="Pfam" id="PF06376">
    <property type="entry name" value="AGP"/>
    <property type="match status" value="1"/>
</dbReference>